<dbReference type="RefSeq" id="WP_029181941.1">
    <property type="nucleotide sequence ID" value="NZ_CP013738.1"/>
</dbReference>
<dbReference type="EMBL" id="CP013738">
    <property type="protein sequence ID" value="ALU91902.1"/>
    <property type="molecule type" value="Genomic_DNA"/>
</dbReference>
<proteinExistence type="predicted"/>
<evidence type="ECO:0000313" key="1">
    <source>
        <dbReference type="EMBL" id="ALU91902.1"/>
    </source>
</evidence>
<name>A0A0U3K6K8_STRGL</name>
<dbReference type="Proteomes" id="UP000064183">
    <property type="component" value="Chromosome"/>
</dbReference>
<dbReference type="KEGG" id="sgb:WQO_00035"/>
<dbReference type="GeneID" id="27780669"/>
<accession>A0A0U3K6K8</accession>
<evidence type="ECO:0000313" key="2">
    <source>
        <dbReference type="Proteomes" id="UP000064183"/>
    </source>
</evidence>
<dbReference type="AlphaFoldDB" id="A0A0U3K6K8"/>
<sequence>MPAPRRGKAEDCGQRAEVLELLLGLPGRMHRDDAVDLLPLVVDALAAGWTQPRLRDHLARRCDPDRVFDVAAVYRKHLKRLPAAPAGASVHPAAAVPACSKCNGSGLAEDPVTFLPVGRCECRRAPAYAGTS</sequence>
<reference evidence="1 2" key="1">
    <citation type="journal article" date="2012" name="J. Bacteriol.">
        <title>Draft genome sequence of Streptomyces globisporus C-1027, which produces an antitumor antibiotic consisting of a nine-membered enediyne with a chromoprotein.</title>
        <authorList>
            <person name="Wang L."/>
            <person name="Wang S."/>
            <person name="He Q."/>
            <person name="Yu T."/>
            <person name="Li Q."/>
            <person name="Hong B."/>
        </authorList>
    </citation>
    <scope>NUCLEOTIDE SEQUENCE [LARGE SCALE GENOMIC DNA]</scope>
    <source>
        <strain evidence="1 2">C-1027</strain>
    </source>
</reference>
<protein>
    <submittedName>
        <fullName evidence="1">Uncharacterized protein</fullName>
    </submittedName>
</protein>
<dbReference type="STRING" id="1172567.WQO_00035"/>
<gene>
    <name evidence="1" type="ORF">WQO_00035</name>
</gene>
<organism evidence="1 2">
    <name type="scientific">Streptomyces globisporus C-1027</name>
    <dbReference type="NCBI Taxonomy" id="1172567"/>
    <lineage>
        <taxon>Bacteria</taxon>
        <taxon>Bacillati</taxon>
        <taxon>Actinomycetota</taxon>
        <taxon>Actinomycetes</taxon>
        <taxon>Kitasatosporales</taxon>
        <taxon>Streptomycetaceae</taxon>
        <taxon>Streptomyces</taxon>
    </lineage>
</organism>